<evidence type="ECO:0000313" key="3">
    <source>
        <dbReference type="Proteomes" id="UP000391919"/>
    </source>
</evidence>
<feature type="transmembrane region" description="Helical" evidence="1">
    <location>
        <begin position="33"/>
        <end position="51"/>
    </location>
</feature>
<comment type="caution">
    <text evidence="2">The sequence shown here is derived from an EMBL/GenBank/DDBJ whole genome shotgun (WGS) entry which is preliminary data.</text>
</comment>
<proteinExistence type="predicted"/>
<dbReference type="EMBL" id="BKZQ01000013">
    <property type="protein sequence ID" value="GER69962.1"/>
    <property type="molecule type" value="Genomic_DNA"/>
</dbReference>
<protein>
    <submittedName>
        <fullName evidence="2">Uncharacterized protein</fullName>
    </submittedName>
</protein>
<sequence>MDNTFFLALGGFGCIAFIGLGIFSYYQQNGRAKANFLSAIIFFVLFVISYLNR</sequence>
<dbReference type="AlphaFoldDB" id="A0A5J4J4Q7"/>
<evidence type="ECO:0000313" key="2">
    <source>
        <dbReference type="EMBL" id="GER69962.1"/>
    </source>
</evidence>
<keyword evidence="1" id="KW-0812">Transmembrane</keyword>
<keyword evidence="1" id="KW-1133">Transmembrane helix</keyword>
<keyword evidence="1" id="KW-0472">Membrane</keyword>
<accession>A0A5J4J4Q7</accession>
<reference evidence="2 3" key="1">
    <citation type="submission" date="2019-09" db="EMBL/GenBank/DDBJ databases">
        <title>Draft genome sequence of Bacillus sp. JC-7.</title>
        <authorList>
            <person name="Tanaka N."/>
            <person name="Shiwa Y."/>
            <person name="Fujita N."/>
            <person name="Tanasupawat S."/>
        </authorList>
    </citation>
    <scope>NUCLEOTIDE SEQUENCE [LARGE SCALE GENOMIC DNA]</scope>
    <source>
        <strain evidence="2 3">JC-7</strain>
    </source>
</reference>
<gene>
    <name evidence="2" type="ORF">BpJC7_12650</name>
</gene>
<dbReference type="RefSeq" id="WP_172967471.1">
    <property type="nucleotide sequence ID" value="NZ_BKZP01000002.1"/>
</dbReference>
<keyword evidence="3" id="KW-1185">Reference proteome</keyword>
<name>A0A5J4J4Q7_9BACI</name>
<feature type="transmembrane region" description="Helical" evidence="1">
    <location>
        <begin position="6"/>
        <end position="26"/>
    </location>
</feature>
<organism evidence="2 3">
    <name type="scientific">Weizmannia acidilactici</name>
    <dbReference type="NCBI Taxonomy" id="2607726"/>
    <lineage>
        <taxon>Bacteria</taxon>
        <taxon>Bacillati</taxon>
        <taxon>Bacillota</taxon>
        <taxon>Bacilli</taxon>
        <taxon>Bacillales</taxon>
        <taxon>Bacillaceae</taxon>
        <taxon>Heyndrickxia</taxon>
    </lineage>
</organism>
<dbReference type="Proteomes" id="UP000391919">
    <property type="component" value="Unassembled WGS sequence"/>
</dbReference>
<evidence type="ECO:0000256" key="1">
    <source>
        <dbReference type="SAM" id="Phobius"/>
    </source>
</evidence>